<reference evidence="3" key="1">
    <citation type="journal article" date="2021" name="Curr. Microbiol.">
        <title>Complete genome of nocamycin-producing strain Saccharothrix syringae NRRL B-16468 reveals the biosynthetic potential for secondary metabolites.</title>
        <authorList>
            <person name="Mo X."/>
            <person name="Yang S."/>
        </authorList>
    </citation>
    <scope>NUCLEOTIDE SEQUENCE [LARGE SCALE GENOMIC DNA]</scope>
    <source>
        <strain evidence="3">ATCC 51364 / DSM 43886 / JCM 6844 / KCTC 9398 / NBRC 14523 / NRRL B-16468 / INA 2240</strain>
    </source>
</reference>
<dbReference type="Proteomes" id="UP000325787">
    <property type="component" value="Chromosome"/>
</dbReference>
<accession>A0A5Q0H884</accession>
<name>A0A5Q0H884_SACSY</name>
<keyword evidence="1" id="KW-0472">Membrane</keyword>
<dbReference type="RefSeq" id="WP_033431853.1">
    <property type="nucleotide sequence ID" value="NZ_CP034550.1"/>
</dbReference>
<gene>
    <name evidence="2" type="ORF">EKG83_34645</name>
</gene>
<feature type="transmembrane region" description="Helical" evidence="1">
    <location>
        <begin position="18"/>
        <end position="35"/>
    </location>
</feature>
<protein>
    <recommendedName>
        <fullName evidence="4">ABC transporter</fullName>
    </recommendedName>
</protein>
<sequence length="215" mass="21634">MRALVGYLLADVLRTQRWLPPLLLFAAVLGMLYASDAGPPLSAYAGACVLLVPVSAWLSIVITGAEDPVRRAVTATAAGSWWRVHAAVTALSAAAALALALVAALVPVVTQPRPYPPGVVAQGFGGLAVCALVGVGIGVLCGRPVVDRPGWSALAAAGLVVLPLLLGRTPPVGNVLWSLSHGDGVPAALLVSGVSAVLLVVGATWLATALGPRRG</sequence>
<keyword evidence="3" id="KW-1185">Reference proteome</keyword>
<proteinExistence type="predicted"/>
<dbReference type="OrthoDB" id="4337269at2"/>
<evidence type="ECO:0000313" key="2">
    <source>
        <dbReference type="EMBL" id="QFZ21862.1"/>
    </source>
</evidence>
<feature type="transmembrane region" description="Helical" evidence="1">
    <location>
        <begin position="41"/>
        <end position="65"/>
    </location>
</feature>
<dbReference type="KEGG" id="ssyi:EKG83_34645"/>
<dbReference type="EMBL" id="CP034550">
    <property type="protein sequence ID" value="QFZ21862.1"/>
    <property type="molecule type" value="Genomic_DNA"/>
</dbReference>
<dbReference type="AlphaFoldDB" id="A0A5Q0H884"/>
<keyword evidence="1" id="KW-1133">Transmembrane helix</keyword>
<keyword evidence="1" id="KW-0812">Transmembrane</keyword>
<feature type="transmembrane region" description="Helical" evidence="1">
    <location>
        <begin position="121"/>
        <end position="142"/>
    </location>
</feature>
<evidence type="ECO:0000313" key="3">
    <source>
        <dbReference type="Proteomes" id="UP000325787"/>
    </source>
</evidence>
<feature type="transmembrane region" description="Helical" evidence="1">
    <location>
        <begin position="187"/>
        <end position="210"/>
    </location>
</feature>
<evidence type="ECO:0000256" key="1">
    <source>
        <dbReference type="SAM" id="Phobius"/>
    </source>
</evidence>
<feature type="transmembrane region" description="Helical" evidence="1">
    <location>
        <begin position="86"/>
        <end position="109"/>
    </location>
</feature>
<organism evidence="2 3">
    <name type="scientific">Saccharothrix syringae</name>
    <name type="common">Nocardiopsis syringae</name>
    <dbReference type="NCBI Taxonomy" id="103733"/>
    <lineage>
        <taxon>Bacteria</taxon>
        <taxon>Bacillati</taxon>
        <taxon>Actinomycetota</taxon>
        <taxon>Actinomycetes</taxon>
        <taxon>Pseudonocardiales</taxon>
        <taxon>Pseudonocardiaceae</taxon>
        <taxon>Saccharothrix</taxon>
    </lineage>
</organism>
<evidence type="ECO:0008006" key="4">
    <source>
        <dbReference type="Google" id="ProtNLM"/>
    </source>
</evidence>
<feature type="transmembrane region" description="Helical" evidence="1">
    <location>
        <begin position="149"/>
        <end position="167"/>
    </location>
</feature>